<dbReference type="PANTHER" id="PTHR37422">
    <property type="entry name" value="TEICHURONIC ACID BIOSYNTHESIS PROTEIN TUAE"/>
    <property type="match status" value="1"/>
</dbReference>
<proteinExistence type="predicted"/>
<dbReference type="InterPro" id="IPR051533">
    <property type="entry name" value="WaaL-like"/>
</dbReference>
<feature type="transmembrane region" description="Helical" evidence="5">
    <location>
        <begin position="413"/>
        <end position="433"/>
    </location>
</feature>
<dbReference type="AlphaFoldDB" id="A0A2S7WHV2"/>
<feature type="transmembrane region" description="Helical" evidence="5">
    <location>
        <begin position="68"/>
        <end position="88"/>
    </location>
</feature>
<dbReference type="RefSeq" id="WP_105022507.1">
    <property type="nucleotide sequence ID" value="NZ_MSCM01000002.1"/>
</dbReference>
<keyword evidence="8" id="KW-1185">Reference proteome</keyword>
<organism evidence="7 8">
    <name type="scientific">Polaribacter glomeratus</name>
    <dbReference type="NCBI Taxonomy" id="102"/>
    <lineage>
        <taxon>Bacteria</taxon>
        <taxon>Pseudomonadati</taxon>
        <taxon>Bacteroidota</taxon>
        <taxon>Flavobacteriia</taxon>
        <taxon>Flavobacteriales</taxon>
        <taxon>Flavobacteriaceae</taxon>
    </lineage>
</organism>
<comment type="caution">
    <text evidence="7">The sequence shown here is derived from an EMBL/GenBank/DDBJ whole genome shotgun (WGS) entry which is preliminary data.</text>
</comment>
<protein>
    <recommendedName>
        <fullName evidence="6">O-antigen ligase-related domain-containing protein</fullName>
    </recommendedName>
</protein>
<feature type="transmembrane region" description="Helical" evidence="5">
    <location>
        <begin position="38"/>
        <end position="56"/>
    </location>
</feature>
<evidence type="ECO:0000256" key="4">
    <source>
        <dbReference type="ARBA" id="ARBA00023136"/>
    </source>
</evidence>
<feature type="transmembrane region" description="Helical" evidence="5">
    <location>
        <begin position="241"/>
        <end position="260"/>
    </location>
</feature>
<comment type="subcellular location">
    <subcellularLocation>
        <location evidence="1">Membrane</location>
        <topology evidence="1">Multi-pass membrane protein</topology>
    </subcellularLocation>
</comment>
<keyword evidence="2 5" id="KW-0812">Transmembrane</keyword>
<feature type="transmembrane region" description="Helical" evidence="5">
    <location>
        <begin position="439"/>
        <end position="455"/>
    </location>
</feature>
<name>A0A2S7WHV2_9FLAO</name>
<dbReference type="Pfam" id="PF04932">
    <property type="entry name" value="Wzy_C"/>
    <property type="match status" value="1"/>
</dbReference>
<gene>
    <name evidence="7" type="ORF">BTO16_15220</name>
</gene>
<feature type="transmembrane region" description="Helical" evidence="5">
    <location>
        <begin position="140"/>
        <end position="163"/>
    </location>
</feature>
<feature type="transmembrane region" description="Helical" evidence="5">
    <location>
        <begin position="199"/>
        <end position="221"/>
    </location>
</feature>
<feature type="transmembrane region" description="Helical" evidence="5">
    <location>
        <begin position="267"/>
        <end position="285"/>
    </location>
</feature>
<dbReference type="GO" id="GO:0016020">
    <property type="term" value="C:membrane"/>
    <property type="evidence" value="ECO:0007669"/>
    <property type="project" value="UniProtKB-SubCell"/>
</dbReference>
<dbReference type="InterPro" id="IPR007016">
    <property type="entry name" value="O-antigen_ligase-rel_domated"/>
</dbReference>
<sequence length="465" mass="54623">MRISLKQTYRFLFFLGVFFIPFNSYVGIAFLGEYRKDGAIVFFLFSFFSLLLDVLFKGKIIIPQKNIFIHFLILFVGWLFVSTLLNSANVYDNYLKQTSGFNRFIRQMISLFIALILFITSYNIFSDFKLKLIFFQLRKIFLYSLIFVAVYSLFEILILVFNFSFLKGVFSLFDYFPFTETQLDYIFKRISSVSYEPPFLAIYLITVGAWMFSYVLTAVGIKKFLPTIIVFLLTFFSGSRTALIVILFQFFIFILVAFSINKKFQKVIQRFFILFSTLIILLFIFNGKKVAEAIELKVSTLNFQKNLFSSISNRSRFGIQYTSLLIFAENPIVGVGFGQQAYHAKDKYPKWATHNNYEFKEYYLNESDKSFPPGFNMFTRLLAETGIIGFLIFLSFIFLIFYQCKKLITSRKYIEKIIPIVLLVSFIGFLINWLQFDSFRVFGFWICLALLILQVQQKKTANEQE</sequence>
<evidence type="ECO:0000256" key="2">
    <source>
        <dbReference type="ARBA" id="ARBA00022692"/>
    </source>
</evidence>
<dbReference type="EMBL" id="MSCM01000002">
    <property type="protein sequence ID" value="PQJ77189.1"/>
    <property type="molecule type" value="Genomic_DNA"/>
</dbReference>
<evidence type="ECO:0000259" key="6">
    <source>
        <dbReference type="Pfam" id="PF04932"/>
    </source>
</evidence>
<evidence type="ECO:0000313" key="7">
    <source>
        <dbReference type="EMBL" id="PQJ77189.1"/>
    </source>
</evidence>
<evidence type="ECO:0000256" key="1">
    <source>
        <dbReference type="ARBA" id="ARBA00004141"/>
    </source>
</evidence>
<keyword evidence="4 5" id="KW-0472">Membrane</keyword>
<keyword evidence="3 5" id="KW-1133">Transmembrane helix</keyword>
<accession>A0A2S7WHV2</accession>
<feature type="transmembrane region" description="Helical" evidence="5">
    <location>
        <begin position="12"/>
        <end position="32"/>
    </location>
</feature>
<evidence type="ECO:0000256" key="5">
    <source>
        <dbReference type="SAM" id="Phobius"/>
    </source>
</evidence>
<evidence type="ECO:0000313" key="8">
    <source>
        <dbReference type="Proteomes" id="UP000239068"/>
    </source>
</evidence>
<dbReference type="PANTHER" id="PTHR37422:SF13">
    <property type="entry name" value="LIPOPOLYSACCHARIDE BIOSYNTHESIS PROTEIN PA4999-RELATED"/>
    <property type="match status" value="1"/>
</dbReference>
<evidence type="ECO:0000256" key="3">
    <source>
        <dbReference type="ARBA" id="ARBA00022989"/>
    </source>
</evidence>
<dbReference type="Proteomes" id="UP000239068">
    <property type="component" value="Unassembled WGS sequence"/>
</dbReference>
<feature type="transmembrane region" description="Helical" evidence="5">
    <location>
        <begin position="108"/>
        <end position="128"/>
    </location>
</feature>
<dbReference type="OrthoDB" id="1421645at2"/>
<feature type="transmembrane region" description="Helical" evidence="5">
    <location>
        <begin position="381"/>
        <end position="401"/>
    </location>
</feature>
<reference evidence="7 8" key="1">
    <citation type="submission" date="2016-12" db="EMBL/GenBank/DDBJ databases">
        <title>Trade-off between light-utilization and light-protection in marine flavobacteria.</title>
        <authorList>
            <person name="Kumagai Y."/>
            <person name="Yoshizawa S."/>
            <person name="Kogure K."/>
            <person name="Iwasaki W."/>
        </authorList>
    </citation>
    <scope>NUCLEOTIDE SEQUENCE [LARGE SCALE GENOMIC DNA]</scope>
    <source>
        <strain evidence="7 8">ATCC 43844</strain>
    </source>
</reference>
<feature type="domain" description="O-antigen ligase-related" evidence="6">
    <location>
        <begin position="227"/>
        <end position="394"/>
    </location>
</feature>